<feature type="compositionally biased region" description="Basic and acidic residues" evidence="1">
    <location>
        <begin position="330"/>
        <end position="344"/>
    </location>
</feature>
<accession>A0A6J4QH86</accession>
<sequence>GGHRRGRDRPRGGSGRDAGHGGGGGFVAGPAFHRVRVGLRVLPGARAHDARGRDRDAAGVRRDLPRRRRLADRARPRLPVGPPPPHQAPLRPVREPAPRPPAARRREPALPPARPRHHRGAGEHRRRVLGLGGTHLQRYAARDRGPGEHLYPSRRRANNPLRLRGGEGEARPSRGRHEVKRHQHHDAVFRRDLQRDSARVPERGGLPDARGRPRRPARARPGAVRRHRGLQPLRGPSLGDHGRRLGRHRHRPVGEPQPGRDVPLPLRAHPRLRPGHRRSGRRQPRGRHLGRRPHAGARRPPGDGKEDPRRPRRHPGLRHQDPRPRRRGEHRRDDGRRRREPEGV</sequence>
<feature type="compositionally biased region" description="Basic and acidic residues" evidence="1">
    <location>
        <begin position="47"/>
        <end position="63"/>
    </location>
</feature>
<feature type="non-terminal residue" evidence="2">
    <location>
        <position position="344"/>
    </location>
</feature>
<evidence type="ECO:0000313" key="2">
    <source>
        <dbReference type="EMBL" id="CAA9444925.1"/>
    </source>
</evidence>
<feature type="compositionally biased region" description="Basic and acidic residues" evidence="1">
    <location>
        <begin position="185"/>
        <end position="202"/>
    </location>
</feature>
<feature type="non-terminal residue" evidence="2">
    <location>
        <position position="1"/>
    </location>
</feature>
<feature type="compositionally biased region" description="Basic residues" evidence="1">
    <location>
        <begin position="212"/>
        <end position="229"/>
    </location>
</feature>
<gene>
    <name evidence="2" type="ORF">AVDCRST_MAG02-342</name>
</gene>
<proteinExistence type="predicted"/>
<protein>
    <submittedName>
        <fullName evidence="2">D-malate dehydrogenase [decarboxylating]</fullName>
        <ecNumber evidence="2">1.1.1.83</ecNumber>
    </submittedName>
</protein>
<feature type="compositionally biased region" description="Basic and acidic residues" evidence="1">
    <location>
        <begin position="300"/>
        <end position="309"/>
    </location>
</feature>
<evidence type="ECO:0000256" key="1">
    <source>
        <dbReference type="SAM" id="MobiDB-lite"/>
    </source>
</evidence>
<feature type="compositionally biased region" description="Gly residues" evidence="1">
    <location>
        <begin position="12"/>
        <end position="27"/>
    </location>
</feature>
<dbReference type="EMBL" id="CADCVH010000010">
    <property type="protein sequence ID" value="CAA9444925.1"/>
    <property type="molecule type" value="Genomic_DNA"/>
</dbReference>
<organism evidence="2">
    <name type="scientific">uncultured Rubrobacteraceae bacterium</name>
    <dbReference type="NCBI Taxonomy" id="349277"/>
    <lineage>
        <taxon>Bacteria</taxon>
        <taxon>Bacillati</taxon>
        <taxon>Actinomycetota</taxon>
        <taxon>Rubrobacteria</taxon>
        <taxon>Rubrobacterales</taxon>
        <taxon>Rubrobacteraceae</taxon>
        <taxon>environmental samples</taxon>
    </lineage>
</organism>
<dbReference type="AlphaFoldDB" id="A0A6J4QH86"/>
<keyword evidence="2" id="KW-0560">Oxidoreductase</keyword>
<feature type="compositionally biased region" description="Basic residues" evidence="1">
    <location>
        <begin position="268"/>
        <end position="297"/>
    </location>
</feature>
<name>A0A6J4QH86_9ACTN</name>
<feature type="region of interest" description="Disordered" evidence="1">
    <location>
        <begin position="47"/>
        <end position="344"/>
    </location>
</feature>
<dbReference type="EC" id="1.1.1.83" evidence="2"/>
<dbReference type="GO" id="GO:0046553">
    <property type="term" value="F:D-malate dehydrogenase (decarboxylating) (NAD+) activity"/>
    <property type="evidence" value="ECO:0007669"/>
    <property type="project" value="UniProtKB-EC"/>
</dbReference>
<feature type="compositionally biased region" description="Basic and acidic residues" evidence="1">
    <location>
        <begin position="164"/>
        <end position="176"/>
    </location>
</feature>
<feature type="compositionally biased region" description="Basic residues" evidence="1">
    <location>
        <begin position="114"/>
        <end position="128"/>
    </location>
</feature>
<feature type="region of interest" description="Disordered" evidence="1">
    <location>
        <begin position="1"/>
        <end position="29"/>
    </location>
</feature>
<reference evidence="2" key="1">
    <citation type="submission" date="2020-02" db="EMBL/GenBank/DDBJ databases">
        <authorList>
            <person name="Meier V. D."/>
        </authorList>
    </citation>
    <scope>NUCLEOTIDE SEQUENCE</scope>
    <source>
        <strain evidence="2">AVDCRST_MAG02</strain>
    </source>
</reference>